<keyword evidence="12 16" id="KW-0804">Transcription</keyword>
<comment type="similarity">
    <text evidence="4 16">Belongs to the ARF family.</text>
</comment>
<proteinExistence type="inferred from homology"/>
<dbReference type="GO" id="GO:0016020">
    <property type="term" value="C:membrane"/>
    <property type="evidence" value="ECO:0007669"/>
    <property type="project" value="UniProtKB-SubCell"/>
</dbReference>
<feature type="transmembrane region" description="Helical" evidence="18">
    <location>
        <begin position="1084"/>
        <end position="1102"/>
    </location>
</feature>
<dbReference type="InterPro" id="IPR015300">
    <property type="entry name" value="DNA-bd_pseudobarrel_sf"/>
</dbReference>
<comment type="similarity">
    <text evidence="3">Belongs to the MLO family.</text>
</comment>
<keyword evidence="14" id="KW-0568">Pathogenesis-related protein</keyword>
<keyword evidence="6 18" id="KW-0812">Transmembrane</keyword>
<evidence type="ECO:0000256" key="13">
    <source>
        <dbReference type="ARBA" id="ARBA00023242"/>
    </source>
</evidence>
<dbReference type="SUPFAM" id="SSF101936">
    <property type="entry name" value="DNA-binding pseudobarrel domain"/>
    <property type="match status" value="1"/>
</dbReference>
<dbReference type="InterPro" id="IPR003340">
    <property type="entry name" value="B3_DNA-bd"/>
</dbReference>
<dbReference type="Gene3D" id="2.30.30.1040">
    <property type="match status" value="1"/>
</dbReference>
<dbReference type="Gene3D" id="2.40.330.10">
    <property type="entry name" value="DNA-binding pseudobarrel domain"/>
    <property type="match status" value="1"/>
</dbReference>
<dbReference type="FunFam" id="2.30.30.1040:FF:000001">
    <property type="entry name" value="Auxin response factor"/>
    <property type="match status" value="1"/>
</dbReference>
<evidence type="ECO:0000256" key="14">
    <source>
        <dbReference type="ARBA" id="ARBA00023265"/>
    </source>
</evidence>
<comment type="function">
    <text evidence="16">Auxin response factors (ARFs) are transcriptional factors that bind specifically to the DNA sequence 5'-TGTCTC-3' found in the auxin-responsive promoter elements (AuxREs).</text>
</comment>
<evidence type="ECO:0000256" key="4">
    <source>
        <dbReference type="ARBA" id="ARBA00007853"/>
    </source>
</evidence>
<dbReference type="EMBL" id="CM018052">
    <property type="protein sequence ID" value="KAA8515198.1"/>
    <property type="molecule type" value="Genomic_DNA"/>
</dbReference>
<protein>
    <recommendedName>
        <fullName evidence="16">Auxin response factor</fullName>
    </recommendedName>
</protein>
<keyword evidence="7" id="KW-0611">Plant defense</keyword>
<evidence type="ECO:0000256" key="2">
    <source>
        <dbReference type="ARBA" id="ARBA00004141"/>
    </source>
</evidence>
<name>A0A5J4ZCD8_9ASTE</name>
<evidence type="ECO:0000256" key="6">
    <source>
        <dbReference type="ARBA" id="ARBA00022692"/>
    </source>
</evidence>
<keyword evidence="5" id="KW-0217">Developmental protein</keyword>
<feature type="transmembrane region" description="Helical" evidence="18">
    <location>
        <begin position="1143"/>
        <end position="1167"/>
    </location>
</feature>
<evidence type="ECO:0000256" key="18">
    <source>
        <dbReference type="SAM" id="Phobius"/>
    </source>
</evidence>
<dbReference type="GO" id="GO:0005634">
    <property type="term" value="C:nucleus"/>
    <property type="evidence" value="ECO:0007669"/>
    <property type="project" value="UniProtKB-SubCell"/>
</dbReference>
<dbReference type="FunFam" id="2.40.330.10:FF:000001">
    <property type="entry name" value="Auxin response factor"/>
    <property type="match status" value="1"/>
</dbReference>
<dbReference type="GO" id="GO:0009734">
    <property type="term" value="P:auxin-activated signaling pathway"/>
    <property type="evidence" value="ECO:0007669"/>
    <property type="project" value="UniProtKB-KW"/>
</dbReference>
<evidence type="ECO:0000256" key="5">
    <source>
        <dbReference type="ARBA" id="ARBA00022473"/>
    </source>
</evidence>
<evidence type="ECO:0000256" key="8">
    <source>
        <dbReference type="ARBA" id="ARBA00022989"/>
    </source>
</evidence>
<feature type="transmembrane region" description="Helical" evidence="18">
    <location>
        <begin position="1187"/>
        <end position="1207"/>
    </location>
</feature>
<comment type="subcellular location">
    <subcellularLocation>
        <location evidence="2">Membrane</location>
        <topology evidence="2">Multi-pass membrane protein</topology>
    </subcellularLocation>
    <subcellularLocation>
        <location evidence="1 16">Nucleus</location>
    </subcellularLocation>
</comment>
<dbReference type="CDD" id="cd10017">
    <property type="entry name" value="B3_DNA"/>
    <property type="match status" value="1"/>
</dbReference>
<dbReference type="Pfam" id="PF02362">
    <property type="entry name" value="B3"/>
    <property type="match status" value="1"/>
</dbReference>
<dbReference type="OrthoDB" id="624437at2759"/>
<reference evidence="20 21" key="1">
    <citation type="submission" date="2019-09" db="EMBL/GenBank/DDBJ databases">
        <title>A chromosome-level genome assembly of the Chinese tupelo Nyssa sinensis.</title>
        <authorList>
            <person name="Yang X."/>
            <person name="Kang M."/>
            <person name="Yang Y."/>
            <person name="Xiong H."/>
            <person name="Wang M."/>
            <person name="Zhang Z."/>
            <person name="Wang Z."/>
            <person name="Wu H."/>
            <person name="Ma T."/>
            <person name="Liu J."/>
            <person name="Xi Z."/>
        </authorList>
    </citation>
    <scope>NUCLEOTIDE SEQUENCE [LARGE SCALE GENOMIC DNA]</scope>
    <source>
        <strain evidence="20">J267</strain>
        <tissue evidence="20">Leaf</tissue>
    </source>
</reference>
<keyword evidence="9 16" id="KW-0805">Transcription regulation</keyword>
<keyword evidence="8 18" id="KW-1133">Transmembrane helix</keyword>
<evidence type="ECO:0000259" key="19">
    <source>
        <dbReference type="PROSITE" id="PS50863"/>
    </source>
</evidence>
<dbReference type="PROSITE" id="PS50863">
    <property type="entry name" value="B3"/>
    <property type="match status" value="1"/>
</dbReference>
<feature type="transmembrane region" description="Helical" evidence="18">
    <location>
        <begin position="829"/>
        <end position="853"/>
    </location>
</feature>
<keyword evidence="13 16" id="KW-0539">Nucleus</keyword>
<evidence type="ECO:0000256" key="7">
    <source>
        <dbReference type="ARBA" id="ARBA00022821"/>
    </source>
</evidence>
<feature type="compositionally biased region" description="Polar residues" evidence="17">
    <location>
        <begin position="604"/>
        <end position="623"/>
    </location>
</feature>
<keyword evidence="21" id="KW-1185">Reference proteome</keyword>
<evidence type="ECO:0000256" key="3">
    <source>
        <dbReference type="ARBA" id="ARBA00006574"/>
    </source>
</evidence>
<feature type="transmembrane region" description="Helical" evidence="18">
    <location>
        <begin position="1059"/>
        <end position="1078"/>
    </location>
</feature>
<dbReference type="PANTHER" id="PTHR31942">
    <property type="entry name" value="MLO-LIKE PROTEIN 1"/>
    <property type="match status" value="1"/>
</dbReference>
<evidence type="ECO:0000313" key="21">
    <source>
        <dbReference type="Proteomes" id="UP000325577"/>
    </source>
</evidence>
<feature type="region of interest" description="Disordered" evidence="17">
    <location>
        <begin position="604"/>
        <end position="633"/>
    </location>
</feature>
<keyword evidence="11 18" id="KW-0472">Membrane</keyword>
<dbReference type="InterPro" id="IPR010525">
    <property type="entry name" value="ARF_dom"/>
</dbReference>
<evidence type="ECO:0000256" key="15">
    <source>
        <dbReference type="ARBA" id="ARBA00023294"/>
    </source>
</evidence>
<accession>A0A5J4ZCD8</accession>
<dbReference type="SMART" id="SM01019">
    <property type="entry name" value="B3"/>
    <property type="match status" value="1"/>
</dbReference>
<keyword evidence="15 16" id="KW-0927">Auxin signaling pathway</keyword>
<comment type="subunit">
    <text evidence="16">Homodimers and heterodimers.</text>
</comment>
<evidence type="ECO:0000256" key="9">
    <source>
        <dbReference type="ARBA" id="ARBA00023015"/>
    </source>
</evidence>
<evidence type="ECO:0000256" key="12">
    <source>
        <dbReference type="ARBA" id="ARBA00023163"/>
    </source>
</evidence>
<dbReference type="Pfam" id="PF06507">
    <property type="entry name" value="ARF_AD"/>
    <property type="match status" value="1"/>
</dbReference>
<feature type="domain" description="TF-B3" evidence="19">
    <location>
        <begin position="247"/>
        <end position="349"/>
    </location>
</feature>
<evidence type="ECO:0000256" key="1">
    <source>
        <dbReference type="ARBA" id="ARBA00004123"/>
    </source>
</evidence>
<keyword evidence="10 16" id="KW-0238">DNA-binding</keyword>
<evidence type="ECO:0000256" key="16">
    <source>
        <dbReference type="RuleBase" id="RU004561"/>
    </source>
</evidence>
<dbReference type="GO" id="GO:0006355">
    <property type="term" value="P:regulation of DNA-templated transcription"/>
    <property type="evidence" value="ECO:0007669"/>
    <property type="project" value="InterPro"/>
</dbReference>
<dbReference type="Pfam" id="PF03094">
    <property type="entry name" value="Mlo"/>
    <property type="match status" value="2"/>
</dbReference>
<dbReference type="Proteomes" id="UP000325577">
    <property type="component" value="Linkage Group LG9"/>
</dbReference>
<evidence type="ECO:0000256" key="17">
    <source>
        <dbReference type="SAM" id="MobiDB-lite"/>
    </source>
</evidence>
<dbReference type="GO" id="GO:0006952">
    <property type="term" value="P:defense response"/>
    <property type="evidence" value="ECO:0007669"/>
    <property type="project" value="UniProtKB-KW"/>
</dbReference>
<evidence type="ECO:0000256" key="11">
    <source>
        <dbReference type="ARBA" id="ARBA00023136"/>
    </source>
</evidence>
<evidence type="ECO:0000313" key="20">
    <source>
        <dbReference type="EMBL" id="KAA8515198.1"/>
    </source>
</evidence>
<feature type="transmembrane region" description="Helical" evidence="18">
    <location>
        <begin position="938"/>
        <end position="960"/>
    </location>
</feature>
<dbReference type="PANTHER" id="PTHR31942:SF72">
    <property type="entry name" value="MLO-LIKE PROTEIN"/>
    <property type="match status" value="1"/>
</dbReference>
<gene>
    <name evidence="20" type="ORF">F0562_018377</name>
</gene>
<feature type="transmembrane region" description="Helical" evidence="18">
    <location>
        <begin position="873"/>
        <end position="891"/>
    </location>
</feature>
<sequence length="1319" mass="147167">MTLTEKQYPTPISKLVILSREPNHPTTDDDGWSDFVEYSSRSGLSIQRTQTRLVVLATWVVAMASVTCGGVDSDNFSQSVAALLPAAAAAACRGLIDMMCGLIDLNTVNDDDDETPAFHSPTSSSSSASVPASSSSSSSVCLELWHACAGPLISLPKKGSVVVYFPQGHLEHLSDFPAIAYDLPPQIFCRVVDVKLHAEAATDEVYAQVSLTPDTQIEQKWRGGEIEADDEEEDIEGAAKSTTPHMFCKTLTASDTSTHGGFSVPRRAAEDCFPPLDYKQQRPSQELVAKDLHGTEWRFRHIYRGQPRRHLLTTGWSAFVNKKKLVSGDAVLFLRGGDGELRLGIRRAAQVKSCSTFPALCSEQLNVGAITAVVNAISTRSVFNICYNPRTSSSEFVIPFRKFSKSLAHSFSVGMRFKMRFETEDAAERRYTGLVTGISDMDPVQWPGSKWRCLLVRWDDIEANRHHRVSPWEIEPSGSVSGSSSLVVPGTKRTRVGLPSIKPDFPVPRDGTGVSDFGESLRFQKVLQGQEILGFNTPYDGIEARNHHPLEIRRCFPGSNGSRSSAMGNGVRSLLGNSDISYESIGFGESFRFDKVLQDQETFSNSSYGRAPATNQVQENSGRGITDGVRAPSSGNGWSAMMQGYSTYVRPSAPMIQASSPSSVLMFQQTSTSTPNFHAIYGVNNQEHEISSRTSINMSETCGGKITSSSPCEYSSKREGRQSINSVGLVKEHNQPGIAHPTFGTPPSYRGNQDLASSCKNSCRLFGFSLTEARHAINKEDYPSHVTSPYNSEASFLSRGEELLHPKPPLVTKGCKRGSVRDEDLFTRIMRMIYCLLEMIYGRSSAMLFQILYLLMNMKKALIQALDKIKSELLLLGFISLLLTVTQKPIASICIPKSVGETFLPCQSFSSDGDEETKCEEQGKLSLLSREGVQQLQLLIFMLAFFHVFACFLTFSLGVAKMKRWDSWEAETRTFEYKFSNDPRRFQLIHQTSFGRRHLKFWSEHRYLRLPVCFLRQFYGSVSKVDYLTLRHGFITAHFTEGTNFDFQMYLKRALEKDFGVVVGINLWIWMFSVLFIFLNAHVFYSYFWLPFIPLVMLLVVGTKLQSIITKMCLDSNDKSHVIRGTLLVRPSDHFFWFGRPKLLLHLMHFILFQNSFQLAFFTWTWYKFGLRSCFHRETEDIVIKLAMGLLVHILCGYVTLPLFALVTQMGTSMRKAVFTEEVVIGLKKWRAKAKKNLAQRDSYSARPSLDASVDSSLDSSPSFGTVDAALSAEFDNLPAAADGLVAVEIEDGDNVSGRRTDQHQKLGSFEGFDFSKMS</sequence>
<organism evidence="20 21">
    <name type="scientific">Nyssa sinensis</name>
    <dbReference type="NCBI Taxonomy" id="561372"/>
    <lineage>
        <taxon>Eukaryota</taxon>
        <taxon>Viridiplantae</taxon>
        <taxon>Streptophyta</taxon>
        <taxon>Embryophyta</taxon>
        <taxon>Tracheophyta</taxon>
        <taxon>Spermatophyta</taxon>
        <taxon>Magnoliopsida</taxon>
        <taxon>eudicotyledons</taxon>
        <taxon>Gunneridae</taxon>
        <taxon>Pentapetalae</taxon>
        <taxon>asterids</taxon>
        <taxon>Cornales</taxon>
        <taxon>Nyssaceae</taxon>
        <taxon>Nyssa</taxon>
    </lineage>
</organism>
<evidence type="ECO:0000256" key="10">
    <source>
        <dbReference type="ARBA" id="ARBA00023125"/>
    </source>
</evidence>
<dbReference type="InterPro" id="IPR004326">
    <property type="entry name" value="Mlo"/>
</dbReference>
<dbReference type="GO" id="GO:0003677">
    <property type="term" value="F:DNA binding"/>
    <property type="evidence" value="ECO:0007669"/>
    <property type="project" value="UniProtKB-KW"/>
</dbReference>